<organism evidence="1 2">
    <name type="scientific">Aspergillus welwitschiae</name>
    <dbReference type="NCBI Taxonomy" id="1341132"/>
    <lineage>
        <taxon>Eukaryota</taxon>
        <taxon>Fungi</taxon>
        <taxon>Dikarya</taxon>
        <taxon>Ascomycota</taxon>
        <taxon>Pezizomycotina</taxon>
        <taxon>Eurotiomycetes</taxon>
        <taxon>Eurotiomycetidae</taxon>
        <taxon>Eurotiales</taxon>
        <taxon>Aspergillaceae</taxon>
        <taxon>Aspergillus</taxon>
        <taxon>Aspergillus subgen. Circumdati</taxon>
    </lineage>
</organism>
<protein>
    <submittedName>
        <fullName evidence="1">Uncharacterized protein</fullName>
    </submittedName>
</protein>
<sequence length="71" mass="7829">MLLLRPVCYCYSIWSSHGSSRTASSVSLSLSLGNTAICRHAETDLTEGSETSPEAENVIDCRPVKFRPNPW</sequence>
<accession>A0A3F3PY72</accession>
<evidence type="ECO:0000313" key="2">
    <source>
        <dbReference type="Proteomes" id="UP000253729"/>
    </source>
</evidence>
<dbReference type="RefSeq" id="XP_026624819.1">
    <property type="nucleotide sequence ID" value="XM_026766875.1"/>
</dbReference>
<proteinExistence type="predicted"/>
<dbReference type="EMBL" id="KZ852053">
    <property type="protein sequence ID" value="RDH31797.1"/>
    <property type="molecule type" value="Genomic_DNA"/>
</dbReference>
<dbReference type="GeneID" id="38135231"/>
<reference evidence="1 2" key="1">
    <citation type="submission" date="2018-07" db="EMBL/GenBank/DDBJ databases">
        <title>The genomes of Aspergillus section Nigri reveals drivers in fungal speciation.</title>
        <authorList>
            <consortium name="DOE Joint Genome Institute"/>
            <person name="Vesth T.C."/>
            <person name="Nybo J."/>
            <person name="Theobald S."/>
            <person name="Brandl J."/>
            <person name="Frisvad J.C."/>
            <person name="Nielsen K.F."/>
            <person name="Lyhne E.K."/>
            <person name="Kogle M.E."/>
            <person name="Kuo A."/>
            <person name="Riley R."/>
            <person name="Clum A."/>
            <person name="Nolan M."/>
            <person name="Lipzen A."/>
            <person name="Salamov A."/>
            <person name="Henrissat B."/>
            <person name="Wiebenga A."/>
            <person name="De vries R.P."/>
            <person name="Grigoriev I.V."/>
            <person name="Mortensen U.H."/>
            <person name="Andersen M.R."/>
            <person name="Baker S.E."/>
        </authorList>
    </citation>
    <scope>NUCLEOTIDE SEQUENCE [LARGE SCALE GENOMIC DNA]</scope>
    <source>
        <strain evidence="1 2">CBS 139.54b</strain>
    </source>
</reference>
<evidence type="ECO:0000313" key="1">
    <source>
        <dbReference type="EMBL" id="RDH31797.1"/>
    </source>
</evidence>
<dbReference type="AlphaFoldDB" id="A0A3F3PY72"/>
<name>A0A3F3PY72_9EURO</name>
<gene>
    <name evidence="1" type="ORF">BDQ94DRAFT_146677</name>
</gene>
<dbReference type="Proteomes" id="UP000253729">
    <property type="component" value="Unassembled WGS sequence"/>
</dbReference>
<keyword evidence="2" id="KW-1185">Reference proteome</keyword>